<accession>A0ABP1JG63</accession>
<proteinExistence type="predicted"/>
<evidence type="ECO:0000313" key="2">
    <source>
        <dbReference type="Proteomes" id="UP001642409"/>
    </source>
</evidence>
<dbReference type="Proteomes" id="UP001642409">
    <property type="component" value="Unassembled WGS sequence"/>
</dbReference>
<reference evidence="1 2" key="1">
    <citation type="submission" date="2024-07" db="EMBL/GenBank/DDBJ databases">
        <authorList>
            <person name="Akdeniz Z."/>
        </authorList>
    </citation>
    <scope>NUCLEOTIDE SEQUENCE [LARGE SCALE GENOMIC DNA]</scope>
</reference>
<evidence type="ECO:0000313" key="1">
    <source>
        <dbReference type="EMBL" id="CAL6037570.1"/>
    </source>
</evidence>
<protein>
    <submittedName>
        <fullName evidence="1">Hypothetical_protein</fullName>
    </submittedName>
</protein>
<dbReference type="EMBL" id="CAXDID020000137">
    <property type="protein sequence ID" value="CAL6037570.1"/>
    <property type="molecule type" value="Genomic_DNA"/>
</dbReference>
<organism evidence="1 2">
    <name type="scientific">Hexamita inflata</name>
    <dbReference type="NCBI Taxonomy" id="28002"/>
    <lineage>
        <taxon>Eukaryota</taxon>
        <taxon>Metamonada</taxon>
        <taxon>Diplomonadida</taxon>
        <taxon>Hexamitidae</taxon>
        <taxon>Hexamitinae</taxon>
        <taxon>Hexamita</taxon>
    </lineage>
</organism>
<comment type="caution">
    <text evidence="1">The sequence shown here is derived from an EMBL/GenBank/DDBJ whole genome shotgun (WGS) entry which is preliminary data.</text>
</comment>
<gene>
    <name evidence="1" type="ORF">HINF_LOCUS36951</name>
</gene>
<sequence length="180" mass="21264">MMKIVLDLFARLFLRKCSYLSPKRCLFVRFHVGVYENTNVFFRHFLEITRILFRQCGLQPLGKPLNYINSEDGYLFTLFLNLKVLSCVVSRDAFNYVVIYFMVDVDSFLMHANTFLETPINIVLRRLVFILVNQEKCDQKSSQCPSSNIITMQTACYSVYYLFVAERLLKIREAIERYCI</sequence>
<keyword evidence="2" id="KW-1185">Reference proteome</keyword>
<name>A0ABP1JG63_9EUKA</name>